<evidence type="ECO:0000256" key="2">
    <source>
        <dbReference type="ARBA" id="ARBA00006704"/>
    </source>
</evidence>
<dbReference type="GO" id="GO:0005886">
    <property type="term" value="C:plasma membrane"/>
    <property type="evidence" value="ECO:0007669"/>
    <property type="project" value="UniProtKB-SubCell"/>
</dbReference>
<keyword evidence="3" id="KW-0813">Transport</keyword>
<evidence type="ECO:0000256" key="4">
    <source>
        <dbReference type="ARBA" id="ARBA00022475"/>
    </source>
</evidence>
<dbReference type="GO" id="GO:0033177">
    <property type="term" value="C:proton-transporting two-sector ATPase complex, proton-transporting domain"/>
    <property type="evidence" value="ECO:0007669"/>
    <property type="project" value="InterPro"/>
</dbReference>
<dbReference type="EC" id="3.6.3.14" evidence="16 17"/>
<dbReference type="GO" id="GO:0015078">
    <property type="term" value="F:proton transmembrane transporter activity"/>
    <property type="evidence" value="ECO:0007669"/>
    <property type="project" value="InterPro"/>
</dbReference>
<evidence type="ECO:0000259" key="15">
    <source>
        <dbReference type="Pfam" id="PF00137"/>
    </source>
</evidence>
<dbReference type="GO" id="GO:0015986">
    <property type="term" value="P:proton motive force-driven ATP synthesis"/>
    <property type="evidence" value="ECO:0007669"/>
    <property type="project" value="InterPro"/>
</dbReference>
<dbReference type="CDD" id="cd18185">
    <property type="entry name" value="ATP-synt_Fo_c_ATPE"/>
    <property type="match status" value="1"/>
</dbReference>
<keyword evidence="9" id="KW-0406">Ion transport</keyword>
<dbReference type="NCBIfam" id="TIGR01260">
    <property type="entry name" value="ATP_synt_c"/>
    <property type="match status" value="1"/>
</dbReference>
<reference evidence="16" key="1">
    <citation type="submission" date="2009-10" db="EMBL/GenBank/DDBJ databases">
        <title>Diversity of trophic interactions inside an arsenic-rich microbial ecosystem.</title>
        <authorList>
            <person name="Bertin P.N."/>
            <person name="Heinrich-Salmeron A."/>
            <person name="Pelletier E."/>
            <person name="Goulhen-Chollet F."/>
            <person name="Arsene-Ploetze F."/>
            <person name="Gallien S."/>
            <person name="Calteau A."/>
            <person name="Vallenet D."/>
            <person name="Casiot C."/>
            <person name="Chane-Woon-Ming B."/>
            <person name="Giloteaux L."/>
            <person name="Barakat M."/>
            <person name="Bonnefoy V."/>
            <person name="Bruneel O."/>
            <person name="Chandler M."/>
            <person name="Cleiss J."/>
            <person name="Duran R."/>
            <person name="Elbaz-Poulichet F."/>
            <person name="Fonknechten N."/>
            <person name="Lauga B."/>
            <person name="Mornico D."/>
            <person name="Ortet P."/>
            <person name="Schaeffer C."/>
            <person name="Siguier P."/>
            <person name="Alexander Thil Smith A."/>
            <person name="Van Dorsselaer A."/>
            <person name="Weissenbach J."/>
            <person name="Medigue C."/>
            <person name="Le Paslier D."/>
        </authorList>
    </citation>
    <scope>NUCLEOTIDE SEQUENCE</scope>
</reference>
<dbReference type="InterPro" id="IPR002379">
    <property type="entry name" value="ATPase_proteolipid_c-like_dom"/>
</dbReference>
<evidence type="ECO:0000256" key="12">
    <source>
        <dbReference type="ARBA" id="ARBA00023310"/>
    </source>
</evidence>
<organism evidence="16">
    <name type="scientific">mine drainage metagenome</name>
    <dbReference type="NCBI Taxonomy" id="410659"/>
    <lineage>
        <taxon>unclassified sequences</taxon>
        <taxon>metagenomes</taxon>
        <taxon>ecological metagenomes</taxon>
    </lineage>
</organism>
<dbReference type="Gene3D" id="1.20.20.10">
    <property type="entry name" value="F1F0 ATP synthase subunit C"/>
    <property type="match status" value="1"/>
</dbReference>
<keyword evidence="4" id="KW-1003">Cell membrane</keyword>
<dbReference type="InterPro" id="IPR005953">
    <property type="entry name" value="ATP_synth_csu_bac/chlpt"/>
</dbReference>
<evidence type="ECO:0000256" key="5">
    <source>
        <dbReference type="ARBA" id="ARBA00022547"/>
    </source>
</evidence>
<keyword evidence="11 14" id="KW-0472">Membrane</keyword>
<comment type="subcellular location">
    <subcellularLocation>
        <location evidence="1">Cell membrane</location>
        <topology evidence="1">Multi-pass membrane protein</topology>
    </subcellularLocation>
</comment>
<dbReference type="EMBL" id="CABL01000011">
    <property type="protein sequence ID" value="CBH75524.1"/>
    <property type="molecule type" value="Genomic_DNA"/>
</dbReference>
<evidence type="ECO:0000256" key="7">
    <source>
        <dbReference type="ARBA" id="ARBA00022781"/>
    </source>
</evidence>
<dbReference type="InterPro" id="IPR038662">
    <property type="entry name" value="ATP_synth_F0_csu_sf"/>
</dbReference>
<dbReference type="PRINTS" id="PR00124">
    <property type="entry name" value="ATPASEC"/>
</dbReference>
<feature type="transmembrane region" description="Helical" evidence="14">
    <location>
        <begin position="6"/>
        <end position="33"/>
    </location>
</feature>
<keyword evidence="10" id="KW-0446">Lipid-binding</keyword>
<sequence length="95" mass="9719">MNVQLIIAAATVVGFSLVAAAFAIGTTIGNGLVSSRAVEAIARQPEARPNIFQFLIIGVGFVEANGFIALGLALYLFFVVANVPSLVTALLAGAK</sequence>
<keyword evidence="8 14" id="KW-1133">Transmembrane helix</keyword>
<keyword evidence="6 14" id="KW-0812">Transmembrane</keyword>
<dbReference type="SUPFAM" id="SSF81333">
    <property type="entry name" value="F1F0 ATP synthase subunit C"/>
    <property type="match status" value="1"/>
</dbReference>
<comment type="function">
    <text evidence="13">F(1)F(0) ATP synthase produces ATP from ADP in the presence of a proton or sodium gradient. F-type ATPases consist of two structural domains, F(1) containing the extramembraneous catalytic core and F(0) containing the membrane proton channel, linked together by a central stalk and a peripheral stalk. During catalysis, ATP synthesis in the catalytic domain of F(1) is coupled via a rotary mechanism of the central stalk subunits to proton translocation.</text>
</comment>
<dbReference type="HAMAP" id="MF_01396">
    <property type="entry name" value="ATP_synth_c_bact"/>
    <property type="match status" value="1"/>
</dbReference>
<dbReference type="GO" id="GO:0016787">
    <property type="term" value="F:hydrolase activity"/>
    <property type="evidence" value="ECO:0007669"/>
    <property type="project" value="UniProtKB-KW"/>
</dbReference>
<dbReference type="PROSITE" id="PS00605">
    <property type="entry name" value="ATPASE_C"/>
    <property type="match status" value="1"/>
</dbReference>
<dbReference type="EMBL" id="CABO01000049">
    <property type="protein sequence ID" value="CBI03081.1"/>
    <property type="molecule type" value="Genomic_DNA"/>
</dbReference>
<dbReference type="InterPro" id="IPR000454">
    <property type="entry name" value="ATP_synth_F0_csu"/>
</dbReference>
<evidence type="ECO:0000256" key="14">
    <source>
        <dbReference type="SAM" id="Phobius"/>
    </source>
</evidence>
<proteinExistence type="inferred from homology"/>
<evidence type="ECO:0000313" key="17">
    <source>
        <dbReference type="EMBL" id="CBI03081.1"/>
    </source>
</evidence>
<name>E6PGD6_9ZZZZ</name>
<dbReference type="InterPro" id="IPR020537">
    <property type="entry name" value="ATP_synth_F0_csu_DDCD_BS"/>
</dbReference>
<keyword evidence="16" id="KW-0378">Hydrolase</keyword>
<evidence type="ECO:0000313" key="16">
    <source>
        <dbReference type="EMBL" id="CBH75524.1"/>
    </source>
</evidence>
<evidence type="ECO:0000256" key="1">
    <source>
        <dbReference type="ARBA" id="ARBA00004651"/>
    </source>
</evidence>
<dbReference type="GO" id="GO:0008289">
    <property type="term" value="F:lipid binding"/>
    <property type="evidence" value="ECO:0007669"/>
    <property type="project" value="UniProtKB-KW"/>
</dbReference>
<evidence type="ECO:0000256" key="3">
    <source>
        <dbReference type="ARBA" id="ARBA00022448"/>
    </source>
</evidence>
<comment type="similarity">
    <text evidence="2">Belongs to the ATPase C chain family.</text>
</comment>
<keyword evidence="5" id="KW-0138">CF(0)</keyword>
<dbReference type="InterPro" id="IPR035921">
    <property type="entry name" value="F/V-ATP_Csub_sf"/>
</dbReference>
<keyword evidence="12" id="KW-0066">ATP synthesis</keyword>
<dbReference type="FunFam" id="1.20.20.10:FF:000002">
    <property type="entry name" value="ATP synthase subunit c"/>
    <property type="match status" value="1"/>
</dbReference>
<evidence type="ECO:0000256" key="13">
    <source>
        <dbReference type="ARBA" id="ARBA00025198"/>
    </source>
</evidence>
<protein>
    <submittedName>
        <fullName evidence="17">F0 sector of membrane-bound ATP synthase,subunit c (Modular protein)</fullName>
        <ecNumber evidence="16 17">3.6.3.14</ecNumber>
    </submittedName>
    <submittedName>
        <fullName evidence="16">Membrane-bound ATP synthase, F0 sector, subunit c (Modular protein)</fullName>
    </submittedName>
</protein>
<evidence type="ECO:0000256" key="9">
    <source>
        <dbReference type="ARBA" id="ARBA00023065"/>
    </source>
</evidence>
<keyword evidence="7" id="KW-0375">Hydrogen ion transport</keyword>
<gene>
    <name evidence="16" type="primary">atpE</name>
    <name evidence="16" type="ORF">CARN1_2594</name>
    <name evidence="17" type="ORF">CARN4_2737</name>
</gene>
<dbReference type="AlphaFoldDB" id="E6PGD6"/>
<evidence type="ECO:0000256" key="6">
    <source>
        <dbReference type="ARBA" id="ARBA00022692"/>
    </source>
</evidence>
<evidence type="ECO:0000256" key="8">
    <source>
        <dbReference type="ARBA" id="ARBA00022989"/>
    </source>
</evidence>
<evidence type="ECO:0000256" key="10">
    <source>
        <dbReference type="ARBA" id="ARBA00023121"/>
    </source>
</evidence>
<accession>E6PGD6</accession>
<comment type="caution">
    <text evidence="16">The sequence shown here is derived from an EMBL/GenBank/DDBJ whole genome shotgun (WGS) entry which is preliminary data.</text>
</comment>
<evidence type="ECO:0000256" key="11">
    <source>
        <dbReference type="ARBA" id="ARBA00023136"/>
    </source>
</evidence>
<dbReference type="Pfam" id="PF00137">
    <property type="entry name" value="ATP-synt_C"/>
    <property type="match status" value="1"/>
</dbReference>
<dbReference type="GO" id="GO:0045259">
    <property type="term" value="C:proton-transporting ATP synthase complex"/>
    <property type="evidence" value="ECO:0007669"/>
    <property type="project" value="UniProtKB-KW"/>
</dbReference>
<feature type="domain" description="V-ATPase proteolipid subunit C-like" evidence="15">
    <location>
        <begin position="17"/>
        <end position="76"/>
    </location>
</feature>